<name>A0AAU7AU66_9ACTN</name>
<accession>A0AAU7AU66</accession>
<dbReference type="GO" id="GO:0016491">
    <property type="term" value="F:oxidoreductase activity"/>
    <property type="evidence" value="ECO:0007669"/>
    <property type="project" value="UniProtKB-KW"/>
</dbReference>
<dbReference type="InterPro" id="IPR036291">
    <property type="entry name" value="NAD(P)-bd_dom_sf"/>
</dbReference>
<dbReference type="KEGG" id="parq:DSM112329_02068"/>
<dbReference type="Gene3D" id="3.40.50.720">
    <property type="entry name" value="NAD(P)-binding Rossmann-like Domain"/>
    <property type="match status" value="1"/>
</dbReference>
<organism evidence="2">
    <name type="scientific">Paraconexibacter sp. AEG42_29</name>
    <dbReference type="NCBI Taxonomy" id="2997339"/>
    <lineage>
        <taxon>Bacteria</taxon>
        <taxon>Bacillati</taxon>
        <taxon>Actinomycetota</taxon>
        <taxon>Thermoleophilia</taxon>
        <taxon>Solirubrobacterales</taxon>
        <taxon>Paraconexibacteraceae</taxon>
        <taxon>Paraconexibacter</taxon>
    </lineage>
</organism>
<feature type="domain" description="NAD(P)-binding" evidence="1">
    <location>
        <begin position="6"/>
        <end position="182"/>
    </location>
</feature>
<proteinExistence type="predicted"/>
<protein>
    <submittedName>
        <fullName evidence="2">NAD(P)H azoreductase</fullName>
        <ecNumber evidence="2">1.7.-.-</ecNumber>
    </submittedName>
</protein>
<dbReference type="InterPro" id="IPR016040">
    <property type="entry name" value="NAD(P)-bd_dom"/>
</dbReference>
<gene>
    <name evidence="2" type="primary">azoB_1</name>
    <name evidence="2" type="ORF">DSM112329_02068</name>
</gene>
<reference evidence="2" key="1">
    <citation type="submission" date="2022-12" db="EMBL/GenBank/DDBJ databases">
        <title>Paraconexibacter alkalitolerans sp. nov. and Baekduia alba sp. nov., isolated from soil and emended description of the genera Paraconexibacter (Chun et al., 2020) and Baekduia (An et al., 2020).</title>
        <authorList>
            <person name="Vieira S."/>
            <person name="Huber K.J."/>
            <person name="Geppert A."/>
            <person name="Wolf J."/>
            <person name="Neumann-Schaal M."/>
            <person name="Muesken M."/>
            <person name="Overmann J."/>
        </authorList>
    </citation>
    <scope>NUCLEOTIDE SEQUENCE</scope>
    <source>
        <strain evidence="2">AEG42_29</strain>
    </source>
</reference>
<dbReference type="Gene3D" id="3.90.25.10">
    <property type="entry name" value="UDP-galactose 4-epimerase, domain 1"/>
    <property type="match status" value="1"/>
</dbReference>
<dbReference type="SUPFAM" id="SSF51735">
    <property type="entry name" value="NAD(P)-binding Rossmann-fold domains"/>
    <property type="match status" value="1"/>
</dbReference>
<dbReference type="EC" id="1.7.-.-" evidence="2"/>
<dbReference type="PANTHER" id="PTHR43162:SF1">
    <property type="entry name" value="PRESTALK A DIFFERENTIATION PROTEIN A"/>
    <property type="match status" value="1"/>
</dbReference>
<dbReference type="Pfam" id="PF13460">
    <property type="entry name" value="NAD_binding_10"/>
    <property type="match status" value="1"/>
</dbReference>
<dbReference type="InterPro" id="IPR051604">
    <property type="entry name" value="Ergot_Alk_Oxidoreductase"/>
</dbReference>
<evidence type="ECO:0000259" key="1">
    <source>
        <dbReference type="Pfam" id="PF13460"/>
    </source>
</evidence>
<dbReference type="RefSeq" id="WP_354701740.1">
    <property type="nucleotide sequence ID" value="NZ_CP114014.1"/>
</dbReference>
<sequence length="296" mass="30535">MIAVLGATGRVGRHVAAALSGQPLPARALVRRPDAADVPLPTVAADLADAASVRAALEGATRLFLLTPHGPDQDLLEAVAVSAAADAGVQHVVKVSGGAASLGPSGTTATATAHWRSEQRIEQSGMGFTFLRPSFFQQNLLTAVASVVARTGLLVAPFGRSPIAMVDVRDVAASAVAALTDPDPLDQAWTLTGPRGVTFDDVAALIGVRYVPVPPRAAGRTLRRRGASAHEADHAVRMAAYFAAGCDGTPTGHVRQLTGRAPRPVSTLLAEHRGCFTSPLPPALARVLSRTTIQKA</sequence>
<dbReference type="PANTHER" id="PTHR43162">
    <property type="match status" value="1"/>
</dbReference>
<dbReference type="EMBL" id="CP114014">
    <property type="protein sequence ID" value="XAY05223.1"/>
    <property type="molecule type" value="Genomic_DNA"/>
</dbReference>
<dbReference type="AlphaFoldDB" id="A0AAU7AU66"/>
<evidence type="ECO:0000313" key="2">
    <source>
        <dbReference type="EMBL" id="XAY05223.1"/>
    </source>
</evidence>
<keyword evidence="2" id="KW-0560">Oxidoreductase</keyword>